<keyword evidence="2" id="KW-0460">Magnesium</keyword>
<dbReference type="GO" id="GO:0003729">
    <property type="term" value="F:mRNA binding"/>
    <property type="evidence" value="ECO:0007669"/>
    <property type="project" value="TreeGrafter"/>
</dbReference>
<evidence type="ECO:0000313" key="9">
    <source>
        <dbReference type="Proteomes" id="UP000290189"/>
    </source>
</evidence>
<dbReference type="GO" id="GO:0005730">
    <property type="term" value="C:nucleolus"/>
    <property type="evidence" value="ECO:0007669"/>
    <property type="project" value="TreeGrafter"/>
</dbReference>
<gene>
    <name evidence="6" type="ORF">PBRA_008584</name>
    <name evidence="7" type="ORF">PLBR_LOCUS6694</name>
</gene>
<evidence type="ECO:0000256" key="2">
    <source>
        <dbReference type="ARBA" id="ARBA00022842"/>
    </source>
</evidence>
<dbReference type="EMBL" id="OVEO01000012">
    <property type="protein sequence ID" value="SPQ99479.1"/>
    <property type="molecule type" value="Genomic_DNA"/>
</dbReference>
<dbReference type="PANTHER" id="PTHR23092:SF15">
    <property type="entry name" value="INACTIVE NON-CANONICAL POLY(A) RNA POLYMERASE PROTEIN TRF4-2-RELATED"/>
    <property type="match status" value="1"/>
</dbReference>
<organism evidence="6 8">
    <name type="scientific">Plasmodiophora brassicae</name>
    <name type="common">Clubroot disease agent</name>
    <dbReference type="NCBI Taxonomy" id="37360"/>
    <lineage>
        <taxon>Eukaryota</taxon>
        <taxon>Sar</taxon>
        <taxon>Rhizaria</taxon>
        <taxon>Endomyxa</taxon>
        <taxon>Phytomyxea</taxon>
        <taxon>Plasmodiophorida</taxon>
        <taxon>Plasmodiophoridae</taxon>
        <taxon>Plasmodiophora</taxon>
    </lineage>
</organism>
<evidence type="ECO:0000313" key="7">
    <source>
        <dbReference type="EMBL" id="SPQ99479.1"/>
    </source>
</evidence>
<proteinExistence type="predicted"/>
<dbReference type="GO" id="GO:0031499">
    <property type="term" value="C:TRAMP complex"/>
    <property type="evidence" value="ECO:0007669"/>
    <property type="project" value="TreeGrafter"/>
</dbReference>
<geneLocation type="mitochondrion" evidence="7"/>
<dbReference type="PANTHER" id="PTHR23092">
    <property type="entry name" value="POLY(A) RNA POLYMERASE"/>
    <property type="match status" value="1"/>
</dbReference>
<dbReference type="GO" id="GO:0043634">
    <property type="term" value="P:polyadenylation-dependent ncRNA catabolic process"/>
    <property type="evidence" value="ECO:0007669"/>
    <property type="project" value="TreeGrafter"/>
</dbReference>
<keyword evidence="4" id="KW-0732">Signal</keyword>
<dbReference type="GO" id="GO:1990817">
    <property type="term" value="F:poly(A) RNA polymerase activity"/>
    <property type="evidence" value="ECO:0007669"/>
    <property type="project" value="InterPro"/>
</dbReference>
<evidence type="ECO:0000256" key="1">
    <source>
        <dbReference type="ARBA" id="ARBA00022723"/>
    </source>
</evidence>
<dbReference type="SUPFAM" id="SSF81631">
    <property type="entry name" value="PAP/OAS1 substrate-binding domain"/>
    <property type="match status" value="1"/>
</dbReference>
<dbReference type="Gene3D" id="1.10.1410.10">
    <property type="match status" value="1"/>
</dbReference>
<name>A0A0G4J2C8_PLABS</name>
<dbReference type="AlphaFoldDB" id="A0A0G4J2C8"/>
<evidence type="ECO:0000256" key="3">
    <source>
        <dbReference type="SAM" id="MobiDB-lite"/>
    </source>
</evidence>
<dbReference type="GO" id="GO:0031123">
    <property type="term" value="P:RNA 3'-end processing"/>
    <property type="evidence" value="ECO:0007669"/>
    <property type="project" value="TreeGrafter"/>
</dbReference>
<evidence type="ECO:0000256" key="4">
    <source>
        <dbReference type="SAM" id="SignalP"/>
    </source>
</evidence>
<dbReference type="InterPro" id="IPR002058">
    <property type="entry name" value="PAP_assoc"/>
</dbReference>
<feature type="chain" id="PRO_5033717309" description="PAP-associated domain-containing protein" evidence="4">
    <location>
        <begin position="21"/>
        <end position="666"/>
    </location>
</feature>
<protein>
    <recommendedName>
        <fullName evidence="5">PAP-associated domain-containing protein</fullName>
    </recommendedName>
</protein>
<dbReference type="InterPro" id="IPR045862">
    <property type="entry name" value="Trf4-like"/>
</dbReference>
<feature type="region of interest" description="Disordered" evidence="3">
    <location>
        <begin position="290"/>
        <end position="339"/>
    </location>
</feature>
<evidence type="ECO:0000313" key="8">
    <source>
        <dbReference type="Proteomes" id="UP000039324"/>
    </source>
</evidence>
<dbReference type="GO" id="GO:0046872">
    <property type="term" value="F:metal ion binding"/>
    <property type="evidence" value="ECO:0007669"/>
    <property type="project" value="UniProtKB-KW"/>
</dbReference>
<feature type="compositionally biased region" description="Basic residues" evidence="3">
    <location>
        <begin position="298"/>
        <end position="312"/>
    </location>
</feature>
<dbReference type="Proteomes" id="UP000290189">
    <property type="component" value="Unassembled WGS sequence"/>
</dbReference>
<dbReference type="Pfam" id="PF03828">
    <property type="entry name" value="PAP_assoc"/>
    <property type="match status" value="1"/>
</dbReference>
<keyword evidence="1" id="KW-0479">Metal-binding</keyword>
<accession>A0A0G4J2C8</accession>
<reference evidence="6 8" key="1">
    <citation type="submission" date="2015-02" db="EMBL/GenBank/DDBJ databases">
        <authorList>
            <person name="Chooi Y.-H."/>
        </authorList>
    </citation>
    <scope>NUCLEOTIDE SEQUENCE [LARGE SCALE GENOMIC DNA]</scope>
    <source>
        <strain evidence="6">E3</strain>
    </source>
</reference>
<keyword evidence="8" id="KW-1185">Reference proteome</keyword>
<feature type="signal peptide" evidence="4">
    <location>
        <begin position="1"/>
        <end position="20"/>
    </location>
</feature>
<evidence type="ECO:0000313" key="6">
    <source>
        <dbReference type="EMBL" id="CEP01642.1"/>
    </source>
</evidence>
<dbReference type="STRING" id="37360.A0A0G4J2C8"/>
<keyword evidence="7" id="KW-0496">Mitochondrion</keyword>
<dbReference type="Proteomes" id="UP000039324">
    <property type="component" value="Unassembled WGS sequence"/>
</dbReference>
<reference evidence="7 9" key="2">
    <citation type="submission" date="2018-03" db="EMBL/GenBank/DDBJ databases">
        <authorList>
            <person name="Fogelqvist J."/>
        </authorList>
    </citation>
    <scope>NUCLEOTIDE SEQUENCE [LARGE SCALE GENOMIC DNA]</scope>
</reference>
<feature type="domain" description="PAP-associated" evidence="5">
    <location>
        <begin position="566"/>
        <end position="622"/>
    </location>
</feature>
<evidence type="ECO:0000259" key="5">
    <source>
        <dbReference type="Pfam" id="PF03828"/>
    </source>
</evidence>
<sequence length="666" mass="73467">MAGRWLVGSVALCLVVVAAGVGGGKKTQLSKLEQAANLIDKWATKVAEGVDKHVLRQHFCDSMSDDEYFESLALATVVRHTSAIPPFRGWARLGRLIHSAVRLLLAINYVIEEVLQTPTREDKAEFEANFYQSVWGVFSRVTTEIIIPASDSSETAGITAELTLSRAGTLRTISLVYRSLLESLQTQLATNGNSLSMLSSLYREAGNKKLAVQWSGDSPLPFHEPQTNADGVVTLKTLFRWETVIPGLISVMEKVRRVLSEASKEADRAEKLATPEPIWPDVDAVVKELDAVGERSSSRSKRTKTRRKKKRGAPSTSSDHDSGPASSDRPSLGHPAVCDGPSLSPASLCQLDHVDYRQPIGDRNFATEMDMFVQRIDDELATMSPVFDTCVALLTEKIQEIDPSATLAVVGSVGKRMNLPPPNSDLDILTTLRSDQMEQLLHKLIQDEATFRTKTDVPRTNARGMTLFRVEFLSNISAPAMPIDIVSSSGKSRGSWLDLCHVLSRPDYYRIRAMVLYLKAYLRAVSSAMDPLLMVNGVGGMSSYLLQVLVIAHVDNAPESCADGDLRECIVTFFKFYGEFDFNDDCIDVTNSDNRFPKKWSFSELKFYYSSVCAIDPHDSTNNIGEMTYRISKVRAVFAKAHAALTDQHGAPLMSLFPAGHAYALF</sequence>
<dbReference type="EMBL" id="CDSF01000114">
    <property type="protein sequence ID" value="CEP01642.1"/>
    <property type="molecule type" value="Genomic_DNA"/>
</dbReference>